<keyword evidence="2" id="KW-0560">Oxidoreductase</keyword>
<dbReference type="RefSeq" id="WP_249250077.1">
    <property type="nucleotide sequence ID" value="NZ_JAKIKT010000007.1"/>
</dbReference>
<keyword evidence="4" id="KW-1185">Reference proteome</keyword>
<protein>
    <submittedName>
        <fullName evidence="3">SDR family oxidoreductase</fullName>
    </submittedName>
</protein>
<dbReference type="Pfam" id="PF13561">
    <property type="entry name" value="adh_short_C2"/>
    <property type="match status" value="1"/>
</dbReference>
<comment type="caution">
    <text evidence="3">The sequence shown here is derived from an EMBL/GenBank/DDBJ whole genome shotgun (WGS) entry which is preliminary data.</text>
</comment>
<dbReference type="EMBL" id="JAKIKT010000007">
    <property type="protein sequence ID" value="MCL2915495.1"/>
    <property type="molecule type" value="Genomic_DNA"/>
</dbReference>
<dbReference type="Gene3D" id="3.40.50.720">
    <property type="entry name" value="NAD(P)-binding Rossmann-like Domain"/>
    <property type="match status" value="1"/>
</dbReference>
<gene>
    <name evidence="3" type="ORF">L2725_17210</name>
</gene>
<comment type="similarity">
    <text evidence="1">Belongs to the short-chain dehydrogenases/reductases (SDR) family.</text>
</comment>
<proteinExistence type="inferred from homology"/>
<dbReference type="SUPFAM" id="SSF51735">
    <property type="entry name" value="NAD(P)-binding Rossmann-fold domains"/>
    <property type="match status" value="1"/>
</dbReference>
<evidence type="ECO:0000256" key="2">
    <source>
        <dbReference type="ARBA" id="ARBA00023002"/>
    </source>
</evidence>
<name>A0ABT0NAV8_9GAMM</name>
<dbReference type="CDD" id="cd05233">
    <property type="entry name" value="SDR_c"/>
    <property type="match status" value="1"/>
</dbReference>
<dbReference type="InterPro" id="IPR036291">
    <property type="entry name" value="NAD(P)-bd_dom_sf"/>
</dbReference>
<dbReference type="Proteomes" id="UP001202831">
    <property type="component" value="Unassembled WGS sequence"/>
</dbReference>
<sequence>MSLANKSVIITGACGNVGEAAANLFYQQGAQLVLTDLSQRKLQEKFKHFSAERCRLVDGNITEETTNIEIVSEAMKQFGKLDGFLANAGIEGQMGPIADADVDSFDKVMAVNVRSVWLGVKHVSKAMQSSGGGSIVITSSVGGVTGSPFVSAYITSKHAVVGIMRSLALELGADNIRVNTVHPCGVEGRMIEHIRSMLPPGAIEKSLERQALARLVNPSEVAGIMRFLISDESRMCTGGCYNIDGGYST</sequence>
<evidence type="ECO:0000313" key="4">
    <source>
        <dbReference type="Proteomes" id="UP001202831"/>
    </source>
</evidence>
<organism evidence="3 4">
    <name type="scientific">Shewanella corallii</name>
    <dbReference type="NCBI Taxonomy" id="560080"/>
    <lineage>
        <taxon>Bacteria</taxon>
        <taxon>Pseudomonadati</taxon>
        <taxon>Pseudomonadota</taxon>
        <taxon>Gammaproteobacteria</taxon>
        <taxon>Alteromonadales</taxon>
        <taxon>Shewanellaceae</taxon>
        <taxon>Shewanella</taxon>
    </lineage>
</organism>
<evidence type="ECO:0000313" key="3">
    <source>
        <dbReference type="EMBL" id="MCL2915495.1"/>
    </source>
</evidence>
<dbReference type="PRINTS" id="PR00081">
    <property type="entry name" value="GDHRDH"/>
</dbReference>
<dbReference type="InterPro" id="IPR002347">
    <property type="entry name" value="SDR_fam"/>
</dbReference>
<dbReference type="PRINTS" id="PR00080">
    <property type="entry name" value="SDRFAMILY"/>
</dbReference>
<evidence type="ECO:0000256" key="1">
    <source>
        <dbReference type="ARBA" id="ARBA00006484"/>
    </source>
</evidence>
<accession>A0ABT0NAV8</accession>
<dbReference type="PANTHER" id="PTHR24321">
    <property type="entry name" value="DEHYDROGENASES, SHORT CHAIN"/>
    <property type="match status" value="1"/>
</dbReference>
<dbReference type="PANTHER" id="PTHR24321:SF8">
    <property type="entry name" value="ESTRADIOL 17-BETA-DEHYDROGENASE 8-RELATED"/>
    <property type="match status" value="1"/>
</dbReference>
<reference evidence="3 4" key="1">
    <citation type="submission" date="2022-01" db="EMBL/GenBank/DDBJ databases">
        <title>Whole genome-based taxonomy of the Shewanellaceae.</title>
        <authorList>
            <person name="Martin-Rodriguez A.J."/>
        </authorList>
    </citation>
    <scope>NUCLEOTIDE SEQUENCE [LARGE SCALE GENOMIC DNA]</scope>
    <source>
        <strain evidence="3 4">DSM 21332</strain>
    </source>
</reference>